<feature type="transmembrane region" description="Helical" evidence="9">
    <location>
        <begin position="151"/>
        <end position="171"/>
    </location>
</feature>
<feature type="transmembrane region" description="Helical" evidence="9">
    <location>
        <begin position="228"/>
        <end position="247"/>
    </location>
</feature>
<evidence type="ECO:0000256" key="2">
    <source>
        <dbReference type="ARBA" id="ARBA00022448"/>
    </source>
</evidence>
<dbReference type="GO" id="GO:0005886">
    <property type="term" value="C:plasma membrane"/>
    <property type="evidence" value="ECO:0007669"/>
    <property type="project" value="UniProtKB-SubCell"/>
</dbReference>
<comment type="caution">
    <text evidence="10">The sequence shown here is derived from an EMBL/GenBank/DDBJ whole genome shotgun (WGS) entry which is preliminary data.</text>
</comment>
<dbReference type="OrthoDB" id="8116969at2"/>
<keyword evidence="11" id="KW-1185">Reference proteome</keyword>
<dbReference type="PANTHER" id="PTHR11795">
    <property type="entry name" value="BRANCHED-CHAIN AMINO ACID TRANSPORT SYSTEM PERMEASE PROTEIN LIVH"/>
    <property type="match status" value="1"/>
</dbReference>
<feature type="transmembrane region" description="Helical" evidence="9">
    <location>
        <begin position="41"/>
        <end position="61"/>
    </location>
</feature>
<dbReference type="STRING" id="1192868.GCA_000304395_03799"/>
<dbReference type="Pfam" id="PF02653">
    <property type="entry name" value="BPD_transp_2"/>
    <property type="match status" value="1"/>
</dbReference>
<organism evidence="10 11">
    <name type="scientific">Pseudaminobacter salicylatoxidans</name>
    <dbReference type="NCBI Taxonomy" id="93369"/>
    <lineage>
        <taxon>Bacteria</taxon>
        <taxon>Pseudomonadati</taxon>
        <taxon>Pseudomonadota</taxon>
        <taxon>Alphaproteobacteria</taxon>
        <taxon>Hyphomicrobiales</taxon>
        <taxon>Phyllobacteriaceae</taxon>
        <taxon>Pseudaminobacter</taxon>
    </lineage>
</organism>
<keyword evidence="2" id="KW-0813">Transport</keyword>
<dbReference type="AlphaFoldDB" id="A0A316CBA6"/>
<feature type="transmembrane region" description="Helical" evidence="9">
    <location>
        <begin position="200"/>
        <end position="222"/>
    </location>
</feature>
<name>A0A316CBA6_PSESE</name>
<evidence type="ECO:0000256" key="3">
    <source>
        <dbReference type="ARBA" id="ARBA00022475"/>
    </source>
</evidence>
<dbReference type="InterPro" id="IPR001851">
    <property type="entry name" value="ABC_transp_permease"/>
</dbReference>
<reference evidence="10 11" key="1">
    <citation type="submission" date="2018-05" db="EMBL/GenBank/DDBJ databases">
        <title>Genomic Encyclopedia of Type Strains, Phase IV (KMG-IV): sequencing the most valuable type-strain genomes for metagenomic binning, comparative biology and taxonomic classification.</title>
        <authorList>
            <person name="Goeker M."/>
        </authorList>
    </citation>
    <scope>NUCLEOTIDE SEQUENCE [LARGE SCALE GENOMIC DNA]</scope>
    <source>
        <strain evidence="10 11">DSM 6986</strain>
    </source>
</reference>
<sequence>MLYFLQQVLNGAHMGALYALLASGYVLVNGVLHRTNLAHGAIFAFSGQTMILIAVFGWQVLWMTLPMTIGFAIVSTFAYATLIGWVLARGVFEPLVKAAPNAIVVATLGTLIFLSELARIAADTHDFWLPPLLATPVTFAEAGGYRATLTVIQLLNCAIIVALLVLSGILLGRTRFGRNWRAVCDDPAAAEMCGVDTRRVFRATVLHGALTAALAGMMAALYFGNIGFGSGLIFGLKILFVTAVGGYRSPTHAAMGAATFGIAESLWAGYFPIEWRDAWMLALLAAMLVLRFSGQEAVRPFRHNF</sequence>
<evidence type="ECO:0000256" key="7">
    <source>
        <dbReference type="ARBA" id="ARBA00023136"/>
    </source>
</evidence>
<comment type="similarity">
    <text evidence="8">Belongs to the binding-protein-dependent transport system permease family. LivHM subfamily.</text>
</comment>
<evidence type="ECO:0000256" key="4">
    <source>
        <dbReference type="ARBA" id="ARBA00022692"/>
    </source>
</evidence>
<gene>
    <name evidence="10" type="ORF">C7441_101246</name>
</gene>
<dbReference type="GO" id="GO:0006865">
    <property type="term" value="P:amino acid transport"/>
    <property type="evidence" value="ECO:0007669"/>
    <property type="project" value="UniProtKB-KW"/>
</dbReference>
<feature type="transmembrane region" description="Helical" evidence="9">
    <location>
        <begin position="12"/>
        <end position="32"/>
    </location>
</feature>
<keyword evidence="7 9" id="KW-0472">Membrane</keyword>
<evidence type="ECO:0000256" key="8">
    <source>
        <dbReference type="ARBA" id="ARBA00037998"/>
    </source>
</evidence>
<feature type="transmembrane region" description="Helical" evidence="9">
    <location>
        <begin position="67"/>
        <end position="88"/>
    </location>
</feature>
<dbReference type="PANTHER" id="PTHR11795:SF445">
    <property type="entry name" value="AMINO ACID ABC TRANSPORTER PERMEASE PROTEIN"/>
    <property type="match status" value="1"/>
</dbReference>
<comment type="subcellular location">
    <subcellularLocation>
        <location evidence="1">Cell membrane</location>
        <topology evidence="1">Multi-pass membrane protein</topology>
    </subcellularLocation>
</comment>
<evidence type="ECO:0000313" key="11">
    <source>
        <dbReference type="Proteomes" id="UP000245396"/>
    </source>
</evidence>
<evidence type="ECO:0000256" key="5">
    <source>
        <dbReference type="ARBA" id="ARBA00022970"/>
    </source>
</evidence>
<keyword evidence="5" id="KW-0029">Amino-acid transport</keyword>
<dbReference type="CDD" id="cd06582">
    <property type="entry name" value="TM_PBP1_LivH_like"/>
    <property type="match status" value="1"/>
</dbReference>
<dbReference type="InterPro" id="IPR052157">
    <property type="entry name" value="BCAA_transport_permease"/>
</dbReference>
<protein>
    <submittedName>
        <fullName evidence="10">Amino acid/amide ABC transporter membrane protein 1 (HAAT family)</fullName>
    </submittedName>
</protein>
<dbReference type="EMBL" id="QGGG01000001">
    <property type="protein sequence ID" value="PWJ86366.1"/>
    <property type="molecule type" value="Genomic_DNA"/>
</dbReference>
<evidence type="ECO:0000256" key="6">
    <source>
        <dbReference type="ARBA" id="ARBA00022989"/>
    </source>
</evidence>
<accession>A0A316CBA6</accession>
<dbReference type="RefSeq" id="WP_109611360.1">
    <property type="nucleotide sequence ID" value="NZ_QGGG01000001.1"/>
</dbReference>
<feature type="transmembrane region" description="Helical" evidence="9">
    <location>
        <begin position="100"/>
        <end position="122"/>
    </location>
</feature>
<proteinExistence type="inferred from homology"/>
<keyword evidence="4 9" id="KW-0812">Transmembrane</keyword>
<evidence type="ECO:0000256" key="9">
    <source>
        <dbReference type="SAM" id="Phobius"/>
    </source>
</evidence>
<keyword evidence="3" id="KW-1003">Cell membrane</keyword>
<evidence type="ECO:0000256" key="1">
    <source>
        <dbReference type="ARBA" id="ARBA00004651"/>
    </source>
</evidence>
<evidence type="ECO:0000313" key="10">
    <source>
        <dbReference type="EMBL" id="PWJ86366.1"/>
    </source>
</evidence>
<dbReference type="GO" id="GO:0022857">
    <property type="term" value="F:transmembrane transporter activity"/>
    <property type="evidence" value="ECO:0007669"/>
    <property type="project" value="InterPro"/>
</dbReference>
<keyword evidence="6 9" id="KW-1133">Transmembrane helix</keyword>
<dbReference type="Proteomes" id="UP000245396">
    <property type="component" value="Unassembled WGS sequence"/>
</dbReference>